<comment type="pathway">
    <text evidence="2">Quinol/quinone metabolism; menaquinone biosynthesis.</text>
</comment>
<dbReference type="GeneID" id="10360536"/>
<dbReference type="Gene3D" id="1.10.357.140">
    <property type="entry name" value="UbiA prenyltransferase"/>
    <property type="match status" value="1"/>
</dbReference>
<dbReference type="HOGENOM" id="CLU_043611_0_2_2"/>
<dbReference type="PIRSF" id="PIRSF005355">
    <property type="entry name" value="UBIAD1"/>
    <property type="match status" value="1"/>
</dbReference>
<proteinExistence type="predicted"/>
<dbReference type="GO" id="GO:0042371">
    <property type="term" value="P:vitamin K biosynthetic process"/>
    <property type="evidence" value="ECO:0007669"/>
    <property type="project" value="TreeGrafter"/>
</dbReference>
<evidence type="ECO:0000256" key="7">
    <source>
        <dbReference type="ARBA" id="ARBA00023136"/>
    </source>
</evidence>
<dbReference type="EMBL" id="CP002590">
    <property type="protein sequence ID" value="AEA12487.1"/>
    <property type="molecule type" value="Genomic_DNA"/>
</dbReference>
<sequence>MLAEIFKSLRPWSFLMTLASISSAAALALADGRWPGDGVVLYAITIAGTILFHAAVNVINDYYDTIRGVDTPTSPTALYRPHPLLSGLFSPRQALAVGLGLFSAGAAAVAVAAALGRLLVLPIFAIGALVLFSYTGPLAYLKYRGLAEPMVFVVWGPIFFLGGYYAVSGHLSIRPLEYSVPLGLLVAAVVLANNIRDIDSDARAGVRTVAVRLGKRRAVALYRSLIAAAYVWSAWLALGDPALALTALAAPLALKLSRWIEDPARTLAEARTAQFALLFAALFAAGTALRVLLP</sequence>
<dbReference type="CDD" id="cd13962">
    <property type="entry name" value="PT_UbiA_UBIAD1"/>
    <property type="match status" value="1"/>
</dbReference>
<keyword evidence="7 8" id="KW-0472">Membrane</keyword>
<dbReference type="KEGG" id="tuz:TUZN_1005"/>
<reference evidence="9 10" key="1">
    <citation type="journal article" date="2011" name="J. Bacteriol.">
        <title>Complete genome sequence of the thermoacidophilic crenarchaeon Thermoproteus uzoniensis 768-20.</title>
        <authorList>
            <person name="Mardanov A.V."/>
            <person name="Gumerov V.M."/>
            <person name="Beletsky A.V."/>
            <person name="Prokofeva M.I."/>
            <person name="Bonch-Osmolovskaya E.A."/>
            <person name="Ravin N.V."/>
            <person name="Skryabin K.G."/>
        </authorList>
    </citation>
    <scope>NUCLEOTIDE SEQUENCE [LARGE SCALE GENOMIC DNA]</scope>
    <source>
        <strain evidence="9 10">768-20</strain>
    </source>
</reference>
<evidence type="ECO:0000256" key="5">
    <source>
        <dbReference type="ARBA" id="ARBA00022692"/>
    </source>
</evidence>
<dbReference type="Gene3D" id="1.20.120.1780">
    <property type="entry name" value="UbiA prenyltransferase"/>
    <property type="match status" value="1"/>
</dbReference>
<keyword evidence="10" id="KW-1185">Reference proteome</keyword>
<dbReference type="RefSeq" id="WP_013679823.1">
    <property type="nucleotide sequence ID" value="NC_015315.1"/>
</dbReference>
<dbReference type="STRING" id="999630.TUZN_1005"/>
<dbReference type="UniPathway" id="UPA00079"/>
<feature type="transmembrane region" description="Helical" evidence="8">
    <location>
        <begin position="179"/>
        <end position="198"/>
    </location>
</feature>
<evidence type="ECO:0000256" key="3">
    <source>
        <dbReference type="ARBA" id="ARBA00022428"/>
    </source>
</evidence>
<dbReference type="GO" id="GO:0005886">
    <property type="term" value="C:plasma membrane"/>
    <property type="evidence" value="ECO:0007669"/>
    <property type="project" value="UniProtKB-SubCell"/>
</dbReference>
<keyword evidence="3" id="KW-0474">Menaquinone biosynthesis</keyword>
<feature type="transmembrane region" description="Helical" evidence="8">
    <location>
        <begin position="219"/>
        <end position="236"/>
    </location>
</feature>
<dbReference type="InterPro" id="IPR044878">
    <property type="entry name" value="UbiA_sf"/>
</dbReference>
<keyword evidence="6 8" id="KW-1133">Transmembrane helix</keyword>
<dbReference type="GO" id="GO:0009234">
    <property type="term" value="P:menaquinone biosynthetic process"/>
    <property type="evidence" value="ECO:0007669"/>
    <property type="project" value="UniProtKB-UniPathway"/>
</dbReference>
<comment type="subcellular location">
    <subcellularLocation>
        <location evidence="1">Cell membrane</location>
        <topology evidence="1">Multi-pass membrane protein</topology>
    </subcellularLocation>
</comment>
<evidence type="ECO:0000256" key="8">
    <source>
        <dbReference type="SAM" id="Phobius"/>
    </source>
</evidence>
<dbReference type="Pfam" id="PF01040">
    <property type="entry name" value="UbiA"/>
    <property type="match status" value="1"/>
</dbReference>
<dbReference type="AlphaFoldDB" id="F2L691"/>
<feature type="transmembrane region" description="Helical" evidence="8">
    <location>
        <begin position="150"/>
        <end position="167"/>
    </location>
</feature>
<keyword evidence="4" id="KW-0808">Transferase</keyword>
<name>F2L691_THEU7</name>
<dbReference type="GO" id="GO:0004659">
    <property type="term" value="F:prenyltransferase activity"/>
    <property type="evidence" value="ECO:0007669"/>
    <property type="project" value="InterPro"/>
</dbReference>
<evidence type="ECO:0000256" key="6">
    <source>
        <dbReference type="ARBA" id="ARBA00022989"/>
    </source>
</evidence>
<evidence type="ECO:0000256" key="4">
    <source>
        <dbReference type="ARBA" id="ARBA00022679"/>
    </source>
</evidence>
<dbReference type="OrthoDB" id="31413at2157"/>
<feature type="transmembrane region" description="Helical" evidence="8">
    <location>
        <begin position="94"/>
        <end position="115"/>
    </location>
</feature>
<evidence type="ECO:0000256" key="1">
    <source>
        <dbReference type="ARBA" id="ARBA00004651"/>
    </source>
</evidence>
<dbReference type="eggNOG" id="arCOG00480">
    <property type="taxonomic scope" value="Archaea"/>
</dbReference>
<feature type="transmembrane region" description="Helical" evidence="8">
    <location>
        <begin position="272"/>
        <end position="293"/>
    </location>
</feature>
<organism evidence="9 10">
    <name type="scientific">Thermoproteus uzoniensis (strain 768-20)</name>
    <dbReference type="NCBI Taxonomy" id="999630"/>
    <lineage>
        <taxon>Archaea</taxon>
        <taxon>Thermoproteota</taxon>
        <taxon>Thermoprotei</taxon>
        <taxon>Thermoproteales</taxon>
        <taxon>Thermoproteaceae</taxon>
        <taxon>Thermoproteus</taxon>
    </lineage>
</organism>
<accession>F2L691</accession>
<keyword evidence="5 8" id="KW-0812">Transmembrane</keyword>
<protein>
    <submittedName>
        <fullName evidence="9">Prenyltransferase</fullName>
    </submittedName>
</protein>
<evidence type="ECO:0000256" key="2">
    <source>
        <dbReference type="ARBA" id="ARBA00004863"/>
    </source>
</evidence>
<dbReference type="PANTHER" id="PTHR13929:SF0">
    <property type="entry name" value="UBIA PRENYLTRANSFERASE DOMAIN-CONTAINING PROTEIN 1"/>
    <property type="match status" value="1"/>
</dbReference>
<gene>
    <name evidence="9" type="ordered locus">TUZN_1005</name>
</gene>
<dbReference type="Proteomes" id="UP000008138">
    <property type="component" value="Chromosome"/>
</dbReference>
<dbReference type="PANTHER" id="PTHR13929">
    <property type="entry name" value="1,4-DIHYDROXY-2-NAPHTHOATE OCTAPRENYLTRANSFERASE"/>
    <property type="match status" value="1"/>
</dbReference>
<feature type="transmembrane region" description="Helical" evidence="8">
    <location>
        <begin position="121"/>
        <end position="141"/>
    </location>
</feature>
<evidence type="ECO:0000313" key="10">
    <source>
        <dbReference type="Proteomes" id="UP000008138"/>
    </source>
</evidence>
<reference key="2">
    <citation type="submission" date="2011-03" db="EMBL/GenBank/DDBJ databases">
        <title>Complete genome sequence of the thermoacidophilic crenarchaeon Thermoproteus uzoniensis 768-20.</title>
        <authorList>
            <person name="Mardanov A.V."/>
            <person name="Gumerov V.M."/>
            <person name="Beletsky A.V."/>
            <person name="Prokofeva M.I."/>
            <person name="Bonch-Osmolovskaya E.A."/>
            <person name="Ravin N.V."/>
            <person name="Skryabin K.G."/>
        </authorList>
    </citation>
    <scope>NUCLEOTIDE SEQUENCE</scope>
    <source>
        <strain>768-20</strain>
    </source>
</reference>
<dbReference type="InterPro" id="IPR000537">
    <property type="entry name" value="UbiA_prenyltransferase"/>
</dbReference>
<evidence type="ECO:0000313" key="9">
    <source>
        <dbReference type="EMBL" id="AEA12487.1"/>
    </source>
</evidence>
<feature type="transmembrane region" description="Helical" evidence="8">
    <location>
        <begin position="40"/>
        <end position="59"/>
    </location>
</feature>
<dbReference type="InterPro" id="IPR026046">
    <property type="entry name" value="UBIAD1"/>
</dbReference>